<reference evidence="3" key="1">
    <citation type="journal article" date="2015" name="Proc. Natl. Acad. Sci. U.S.A.">
        <title>Genome sequencing of adzuki bean (Vigna angularis) provides insight into high starch and low fat accumulation and domestication.</title>
        <authorList>
            <person name="Yang K."/>
            <person name="Tian Z."/>
            <person name="Chen C."/>
            <person name="Luo L."/>
            <person name="Zhao B."/>
            <person name="Wang Z."/>
            <person name="Yu L."/>
            <person name="Li Y."/>
            <person name="Sun Y."/>
            <person name="Li W."/>
            <person name="Chen Y."/>
            <person name="Li Y."/>
            <person name="Zhang Y."/>
            <person name="Ai D."/>
            <person name="Zhao J."/>
            <person name="Shang C."/>
            <person name="Ma Y."/>
            <person name="Wu B."/>
            <person name="Wang M."/>
            <person name="Gao L."/>
            <person name="Sun D."/>
            <person name="Zhang P."/>
            <person name="Guo F."/>
            <person name="Wang W."/>
            <person name="Li Y."/>
            <person name="Wang J."/>
            <person name="Varshney R.K."/>
            <person name="Wang J."/>
            <person name="Ling H.Q."/>
            <person name="Wan P."/>
        </authorList>
    </citation>
    <scope>NUCLEOTIDE SEQUENCE</scope>
    <source>
        <strain evidence="3">cv. Jingnong 6</strain>
    </source>
</reference>
<protein>
    <submittedName>
        <fullName evidence="2">Uncharacterized protein</fullName>
    </submittedName>
</protein>
<feature type="compositionally biased region" description="Low complexity" evidence="1">
    <location>
        <begin position="104"/>
        <end position="115"/>
    </location>
</feature>
<sequence>MKGRGKGSLYKGFRSSGWRSRETRGRELTGIGSSSSHVTSTATRRTSATKRIVLASSISLVQKKSPLRGLVSLAGCSLHPESCRHSSFTTDPSILSDKVLSKLGGSSNSRWGSSRVSDEPKRNDSFGARDSNRELSPTRADETDN</sequence>
<organism evidence="2 3">
    <name type="scientific">Phaseolus angularis</name>
    <name type="common">Azuki bean</name>
    <name type="synonym">Vigna angularis</name>
    <dbReference type="NCBI Taxonomy" id="3914"/>
    <lineage>
        <taxon>Eukaryota</taxon>
        <taxon>Viridiplantae</taxon>
        <taxon>Streptophyta</taxon>
        <taxon>Embryophyta</taxon>
        <taxon>Tracheophyta</taxon>
        <taxon>Spermatophyta</taxon>
        <taxon>Magnoliopsida</taxon>
        <taxon>eudicotyledons</taxon>
        <taxon>Gunneridae</taxon>
        <taxon>Pentapetalae</taxon>
        <taxon>rosids</taxon>
        <taxon>fabids</taxon>
        <taxon>Fabales</taxon>
        <taxon>Fabaceae</taxon>
        <taxon>Papilionoideae</taxon>
        <taxon>50 kb inversion clade</taxon>
        <taxon>NPAAA clade</taxon>
        <taxon>indigoferoid/millettioid clade</taxon>
        <taxon>Phaseoleae</taxon>
        <taxon>Vigna</taxon>
    </lineage>
</organism>
<dbReference type="Gramene" id="KOM57987">
    <property type="protein sequence ID" value="KOM57987"/>
    <property type="gene ID" value="LR48_Vigan11g102000"/>
</dbReference>
<evidence type="ECO:0000256" key="1">
    <source>
        <dbReference type="SAM" id="MobiDB-lite"/>
    </source>
</evidence>
<evidence type="ECO:0000313" key="2">
    <source>
        <dbReference type="EMBL" id="KOM57987.1"/>
    </source>
</evidence>
<name>A0A0L9VT17_PHAAN</name>
<feature type="region of interest" description="Disordered" evidence="1">
    <location>
        <begin position="99"/>
        <end position="145"/>
    </location>
</feature>
<gene>
    <name evidence="2" type="ORF">LR48_Vigan11g102000</name>
</gene>
<evidence type="ECO:0000313" key="3">
    <source>
        <dbReference type="Proteomes" id="UP000053144"/>
    </source>
</evidence>
<accession>A0A0L9VT17</accession>
<feature type="region of interest" description="Disordered" evidence="1">
    <location>
        <begin position="1"/>
        <end position="48"/>
    </location>
</feature>
<dbReference type="EMBL" id="CM003381">
    <property type="protein sequence ID" value="KOM57987.1"/>
    <property type="molecule type" value="Genomic_DNA"/>
</dbReference>
<feature type="compositionally biased region" description="Low complexity" evidence="1">
    <location>
        <begin position="29"/>
        <end position="46"/>
    </location>
</feature>
<dbReference type="Proteomes" id="UP000053144">
    <property type="component" value="Chromosome 11"/>
</dbReference>
<proteinExistence type="predicted"/>
<dbReference type="AlphaFoldDB" id="A0A0L9VT17"/>